<name>A0A0E9SRQ0_ANGAN</name>
<dbReference type="AlphaFoldDB" id="A0A0E9SRQ0"/>
<reference evidence="1" key="2">
    <citation type="journal article" date="2015" name="Fish Shellfish Immunol.">
        <title>Early steps in the European eel (Anguilla anguilla)-Vibrio vulnificus interaction in the gills: Role of the RtxA13 toxin.</title>
        <authorList>
            <person name="Callol A."/>
            <person name="Pajuelo D."/>
            <person name="Ebbesson L."/>
            <person name="Teles M."/>
            <person name="MacKenzie S."/>
            <person name="Amaro C."/>
        </authorList>
    </citation>
    <scope>NUCLEOTIDE SEQUENCE</scope>
</reference>
<protein>
    <submittedName>
        <fullName evidence="1">Uncharacterized protein</fullName>
    </submittedName>
</protein>
<sequence>MDLAPNTTQQPAKFHLLHVPFSKTYLACAQQTFITGQVYFFFQLGKLANRSLSNLRHLKKKKVP</sequence>
<proteinExistence type="predicted"/>
<organism evidence="1">
    <name type="scientific">Anguilla anguilla</name>
    <name type="common">European freshwater eel</name>
    <name type="synonym">Muraena anguilla</name>
    <dbReference type="NCBI Taxonomy" id="7936"/>
    <lineage>
        <taxon>Eukaryota</taxon>
        <taxon>Metazoa</taxon>
        <taxon>Chordata</taxon>
        <taxon>Craniata</taxon>
        <taxon>Vertebrata</taxon>
        <taxon>Euteleostomi</taxon>
        <taxon>Actinopterygii</taxon>
        <taxon>Neopterygii</taxon>
        <taxon>Teleostei</taxon>
        <taxon>Anguilliformes</taxon>
        <taxon>Anguillidae</taxon>
        <taxon>Anguilla</taxon>
    </lineage>
</organism>
<evidence type="ECO:0000313" key="1">
    <source>
        <dbReference type="EMBL" id="JAH44039.1"/>
    </source>
</evidence>
<reference evidence="1" key="1">
    <citation type="submission" date="2014-11" db="EMBL/GenBank/DDBJ databases">
        <authorList>
            <person name="Amaro Gonzalez C."/>
        </authorList>
    </citation>
    <scope>NUCLEOTIDE SEQUENCE</scope>
</reference>
<dbReference type="EMBL" id="GBXM01064538">
    <property type="protein sequence ID" value="JAH44039.1"/>
    <property type="molecule type" value="Transcribed_RNA"/>
</dbReference>
<accession>A0A0E9SRQ0</accession>